<proteinExistence type="predicted"/>
<dbReference type="Proteomes" id="UP000008087">
    <property type="component" value="Chromosome"/>
</dbReference>
<protein>
    <submittedName>
        <fullName evidence="1">Uncharacterized protein</fullName>
    </submittedName>
</protein>
<reference evidence="2" key="1">
    <citation type="submission" date="2010-03" db="EMBL/GenBank/DDBJ databases">
        <title>The genome sequence of Thermus scotoductus SA-01.</title>
        <authorList>
            <person name="Gounder K."/>
            <person name="Liesegang H."/>
            <person name="Brzuszkiewicz E."/>
            <person name="Wollherr A."/>
            <person name="Daniel R."/>
            <person name="Gottschalk G."/>
            <person name="van Heerden E."/>
            <person name="Litthauer D."/>
        </authorList>
    </citation>
    <scope>NUCLEOTIDE SEQUENCE [LARGE SCALE GENOMIC DNA]</scope>
    <source>
        <strain evidence="2">ATCC 700910 / SA-01</strain>
    </source>
</reference>
<dbReference type="KEGG" id="tsc:TSC_c14390"/>
<gene>
    <name evidence="1" type="ordered locus">TSC_c14390</name>
</gene>
<dbReference type="STRING" id="743525.TSC_c14390"/>
<dbReference type="EMBL" id="CP001962">
    <property type="protein sequence ID" value="ADW22056.1"/>
    <property type="molecule type" value="Genomic_DNA"/>
</dbReference>
<organism evidence="1 2">
    <name type="scientific">Thermus scotoductus (strain ATCC 700910 / SA-01)</name>
    <dbReference type="NCBI Taxonomy" id="743525"/>
    <lineage>
        <taxon>Bacteria</taxon>
        <taxon>Thermotogati</taxon>
        <taxon>Deinococcota</taxon>
        <taxon>Deinococci</taxon>
        <taxon>Thermales</taxon>
        <taxon>Thermaceae</taxon>
        <taxon>Thermus</taxon>
    </lineage>
</organism>
<name>E8PK25_THESS</name>
<sequence>MVSGEALKGLAGSVVRVRNRVSRGGSLRLIPSTSMGSGAGVLLLSPLPQDRSLR</sequence>
<accession>E8PK25</accession>
<dbReference type="AlphaFoldDB" id="E8PK25"/>
<dbReference type="HOGENOM" id="CLU_3048970_0_0_0"/>
<reference evidence="1 2" key="2">
    <citation type="journal article" date="2011" name="BMC Genomics">
        <title>Sequence of the hyperplastic genome of the naturally competent Thermus scotoductus SA-01.</title>
        <authorList>
            <person name="Gounder K."/>
            <person name="Brzuszkiewicz E."/>
            <person name="Liesegang H."/>
            <person name="Wollherr A."/>
            <person name="Daniel R."/>
            <person name="Gottschalk G."/>
            <person name="Reva O."/>
            <person name="Kumwenda B."/>
            <person name="Srivastava M."/>
            <person name="Bricio C."/>
            <person name="Berenguer J."/>
            <person name="van Heerden E."/>
            <person name="Litthauer D."/>
        </authorList>
    </citation>
    <scope>NUCLEOTIDE SEQUENCE [LARGE SCALE GENOMIC DNA]</scope>
    <source>
        <strain evidence="2">ATCC 700910 / SA-01</strain>
    </source>
</reference>
<evidence type="ECO:0000313" key="2">
    <source>
        <dbReference type="Proteomes" id="UP000008087"/>
    </source>
</evidence>
<evidence type="ECO:0000313" key="1">
    <source>
        <dbReference type="EMBL" id="ADW22056.1"/>
    </source>
</evidence>